<dbReference type="InterPro" id="IPR051302">
    <property type="entry name" value="Dual_SerThr-Tyr_Kinase"/>
</dbReference>
<keyword evidence="3" id="KW-0963">Cytoplasm</keyword>
<dbReference type="PROSITE" id="PS50011">
    <property type="entry name" value="PROTEIN_KINASE_DOM"/>
    <property type="match status" value="1"/>
</dbReference>
<comment type="subcellular location">
    <subcellularLocation>
        <location evidence="1">Cytoplasm</location>
    </subcellularLocation>
</comment>
<keyword evidence="8 16" id="KW-0067">ATP-binding</keyword>
<evidence type="ECO:0000256" key="8">
    <source>
        <dbReference type="ARBA" id="ARBA00022840"/>
    </source>
</evidence>
<dbReference type="PANTHER" id="PTHR46392:SF1">
    <property type="entry name" value="DUAL SERINE_THREONINE AND TYROSINE PROTEIN KINASE"/>
    <property type="match status" value="1"/>
</dbReference>
<accession>A0ABM1N8A6</accession>
<feature type="domain" description="Protein kinase" evidence="17">
    <location>
        <begin position="604"/>
        <end position="856"/>
    </location>
</feature>
<sequence>MLEEMPIEFRNYSKNCDSLKRVLSDTQNSLDDIKNNHIFSREIKEQLLSPRLVDSLRGILDASPAMLVLGQNCHSKALFVNAILEQMILPQFSSKWRWIKIFHGIHKSIRLTLGHEYEIVEELKANECKWNMIPEEDLQRTETESHLEHCPTIEIELPHPFLKENVSIIVPPESPIEDFKDVLSKNMDHHFPILIYAVSNDILSDNHIQEIKIINEKYAELPIIFVSVSAEDSKSTESLTESEQHLQELQCERLRRLSNLKNQLKRLGYLGENRKHFCSECSLDNSLISDCNINELLVPFIHELLKSNLLKMSGILSEIHNSYLRVFILSAFDMAREIQITPRRIIYAQEIELKLYDTLMKIASENQEEITKIIQYTLQNMRRNVPEVLIGYQYKCEEGQRSVKFATMEIHQLVLRRLSNSVANRLVKSVACLQESFIGTLQRCLESLEKTCQDLEGNLLASDAVKQILSAAYNIDLKSSTKFTVVHTFIDKLFKLVQNFQLPWSNCAQPKFDLEWQTQVVLDLLDSLSALKLAKTISVQFQEHIKASHESFRSAIRSLENQLSGKLEQTEEQRIAIRKKYAPRFARIALESTSLCDLIKYGLPVTMKEIGRGQFGVVFSCEAWGNVNPCAVKSVVPPDDRHWNDLAMEFYYTRSIHEHPRIVKLRGSVIDMSYASGSSVLLVMERMTRDLYCGLRNGLSWVKRIQIAIDVVEGIRYLHSQGLVHRDIKLKNVLLDTEDRAKLTDFGFCIPEAMMSGSIVGTPVHMAPELLSGHYDSSVDVYAFGILFWYICAGQVKLPNQFEQFLNKEQLWRSVRKGIRPECLPNFTQACWNLMEQCWAAEPTDRPLLGDVQPLLETIQENSLEMPGKCLQLNSNSFSVSSSYHLPSCTTPPYPSKRQQSFFNYYDMIYIREC</sequence>
<dbReference type="Pfam" id="PF00069">
    <property type="entry name" value="Pkinase"/>
    <property type="match status" value="1"/>
</dbReference>
<evidence type="ECO:0000256" key="11">
    <source>
        <dbReference type="ARBA" id="ARBA00041268"/>
    </source>
</evidence>
<keyword evidence="18" id="KW-1185">Reference proteome</keyword>
<dbReference type="InterPro" id="IPR000719">
    <property type="entry name" value="Prot_kinase_dom"/>
</dbReference>
<feature type="binding site" evidence="16">
    <location>
        <position position="633"/>
    </location>
    <ligand>
        <name>ATP</name>
        <dbReference type="ChEBI" id="CHEBI:30616"/>
    </ligand>
</feature>
<dbReference type="PROSITE" id="PS00107">
    <property type="entry name" value="PROTEIN_KINASE_ATP"/>
    <property type="match status" value="1"/>
</dbReference>
<evidence type="ECO:0000259" key="17">
    <source>
        <dbReference type="PROSITE" id="PS50011"/>
    </source>
</evidence>
<evidence type="ECO:0000256" key="15">
    <source>
        <dbReference type="ARBA" id="ARBA00051680"/>
    </source>
</evidence>
<evidence type="ECO:0000256" key="9">
    <source>
        <dbReference type="ARBA" id="ARBA00023137"/>
    </source>
</evidence>
<keyword evidence="9" id="KW-0829">Tyrosine-protein kinase</keyword>
<evidence type="ECO:0000256" key="1">
    <source>
        <dbReference type="ARBA" id="ARBA00004496"/>
    </source>
</evidence>
<gene>
    <name evidence="19" type="primary">LOC108567228</name>
</gene>
<dbReference type="Gene3D" id="1.10.510.10">
    <property type="entry name" value="Transferase(Phosphotransferase) domain 1"/>
    <property type="match status" value="1"/>
</dbReference>
<evidence type="ECO:0000313" key="18">
    <source>
        <dbReference type="Proteomes" id="UP000695000"/>
    </source>
</evidence>
<evidence type="ECO:0000313" key="19">
    <source>
        <dbReference type="RefSeq" id="XP_017783056.1"/>
    </source>
</evidence>
<dbReference type="InterPro" id="IPR011009">
    <property type="entry name" value="Kinase-like_dom_sf"/>
</dbReference>
<evidence type="ECO:0000256" key="7">
    <source>
        <dbReference type="ARBA" id="ARBA00022777"/>
    </source>
</evidence>
<dbReference type="GeneID" id="108567228"/>
<dbReference type="Proteomes" id="UP000695000">
    <property type="component" value="Unplaced"/>
</dbReference>
<dbReference type="InterPro" id="IPR017441">
    <property type="entry name" value="Protein_kinase_ATP_BS"/>
</dbReference>
<organism evidence="18 19">
    <name type="scientific">Nicrophorus vespilloides</name>
    <name type="common">Boreal carrion beetle</name>
    <dbReference type="NCBI Taxonomy" id="110193"/>
    <lineage>
        <taxon>Eukaryota</taxon>
        <taxon>Metazoa</taxon>
        <taxon>Ecdysozoa</taxon>
        <taxon>Arthropoda</taxon>
        <taxon>Hexapoda</taxon>
        <taxon>Insecta</taxon>
        <taxon>Pterygota</taxon>
        <taxon>Neoptera</taxon>
        <taxon>Endopterygota</taxon>
        <taxon>Coleoptera</taxon>
        <taxon>Polyphaga</taxon>
        <taxon>Staphyliniformia</taxon>
        <taxon>Silphidae</taxon>
        <taxon>Nicrophorinae</taxon>
        <taxon>Nicrophorus</taxon>
    </lineage>
</organism>
<dbReference type="PROSITE" id="PS00108">
    <property type="entry name" value="PROTEIN_KINASE_ST"/>
    <property type="match status" value="1"/>
</dbReference>
<protein>
    <recommendedName>
        <fullName evidence="10">Dual serine/threonine and tyrosine protein kinase</fullName>
        <ecNumber evidence="2">2.7.12.1</ecNumber>
    </recommendedName>
    <alternativeName>
        <fullName evidence="12">Dusty protein kinase</fullName>
    </alternativeName>
    <alternativeName>
        <fullName evidence="11">Receptor-interacting serine/threonine-protein kinase 5</fullName>
    </alternativeName>
</protein>
<keyword evidence="6 16" id="KW-0547">Nucleotide-binding</keyword>
<evidence type="ECO:0000256" key="10">
    <source>
        <dbReference type="ARBA" id="ARBA00040421"/>
    </source>
</evidence>
<dbReference type="SUPFAM" id="SSF56112">
    <property type="entry name" value="Protein kinase-like (PK-like)"/>
    <property type="match status" value="1"/>
</dbReference>
<keyword evidence="7" id="KW-0418">Kinase</keyword>
<comment type="catalytic activity">
    <reaction evidence="14">
        <text>L-threonyl-[protein] + ATP = O-phospho-L-threonyl-[protein] + ADP + H(+)</text>
        <dbReference type="Rhea" id="RHEA:46608"/>
        <dbReference type="Rhea" id="RHEA-COMP:11060"/>
        <dbReference type="Rhea" id="RHEA-COMP:11605"/>
        <dbReference type="ChEBI" id="CHEBI:15378"/>
        <dbReference type="ChEBI" id="CHEBI:30013"/>
        <dbReference type="ChEBI" id="CHEBI:30616"/>
        <dbReference type="ChEBI" id="CHEBI:61977"/>
        <dbReference type="ChEBI" id="CHEBI:456216"/>
        <dbReference type="EC" id="2.7.12.1"/>
    </reaction>
</comment>
<dbReference type="SMART" id="SM00220">
    <property type="entry name" value="S_TKc"/>
    <property type="match status" value="1"/>
</dbReference>
<keyword evidence="5" id="KW-0808">Transferase</keyword>
<dbReference type="InterPro" id="IPR008271">
    <property type="entry name" value="Ser/Thr_kinase_AS"/>
</dbReference>
<evidence type="ECO:0000256" key="12">
    <source>
        <dbReference type="ARBA" id="ARBA00042638"/>
    </source>
</evidence>
<evidence type="ECO:0000256" key="4">
    <source>
        <dbReference type="ARBA" id="ARBA00022527"/>
    </source>
</evidence>
<name>A0ABM1N8A6_NICVS</name>
<reference evidence="19" key="1">
    <citation type="submission" date="2025-08" db="UniProtKB">
        <authorList>
            <consortium name="RefSeq"/>
        </authorList>
    </citation>
    <scope>IDENTIFICATION</scope>
    <source>
        <tissue evidence="19">Whole Larva</tissue>
    </source>
</reference>
<comment type="catalytic activity">
    <reaction evidence="15">
        <text>L-tyrosyl-[protein] + ATP = O-phospho-L-tyrosyl-[protein] + ADP + H(+)</text>
        <dbReference type="Rhea" id="RHEA:10596"/>
        <dbReference type="Rhea" id="RHEA-COMP:10136"/>
        <dbReference type="Rhea" id="RHEA-COMP:20101"/>
        <dbReference type="ChEBI" id="CHEBI:15378"/>
        <dbReference type="ChEBI" id="CHEBI:30616"/>
        <dbReference type="ChEBI" id="CHEBI:46858"/>
        <dbReference type="ChEBI" id="CHEBI:61978"/>
        <dbReference type="ChEBI" id="CHEBI:456216"/>
        <dbReference type="EC" id="2.7.12.1"/>
    </reaction>
</comment>
<evidence type="ECO:0000256" key="13">
    <source>
        <dbReference type="ARBA" id="ARBA00049003"/>
    </source>
</evidence>
<comment type="catalytic activity">
    <reaction evidence="13">
        <text>L-seryl-[protein] + ATP = O-phospho-L-seryl-[protein] + ADP + H(+)</text>
        <dbReference type="Rhea" id="RHEA:17989"/>
        <dbReference type="Rhea" id="RHEA-COMP:9863"/>
        <dbReference type="Rhea" id="RHEA-COMP:11604"/>
        <dbReference type="ChEBI" id="CHEBI:15378"/>
        <dbReference type="ChEBI" id="CHEBI:29999"/>
        <dbReference type="ChEBI" id="CHEBI:30616"/>
        <dbReference type="ChEBI" id="CHEBI:83421"/>
        <dbReference type="ChEBI" id="CHEBI:456216"/>
        <dbReference type="EC" id="2.7.12.1"/>
    </reaction>
</comment>
<evidence type="ECO:0000256" key="3">
    <source>
        <dbReference type="ARBA" id="ARBA00022490"/>
    </source>
</evidence>
<evidence type="ECO:0000256" key="14">
    <source>
        <dbReference type="ARBA" id="ARBA00049308"/>
    </source>
</evidence>
<evidence type="ECO:0000256" key="5">
    <source>
        <dbReference type="ARBA" id="ARBA00022679"/>
    </source>
</evidence>
<evidence type="ECO:0000256" key="16">
    <source>
        <dbReference type="PROSITE-ProRule" id="PRU10141"/>
    </source>
</evidence>
<keyword evidence="4" id="KW-0723">Serine/threonine-protein kinase</keyword>
<evidence type="ECO:0000256" key="2">
    <source>
        <dbReference type="ARBA" id="ARBA00013203"/>
    </source>
</evidence>
<dbReference type="EC" id="2.7.12.1" evidence="2"/>
<proteinExistence type="predicted"/>
<dbReference type="RefSeq" id="XP_017783056.1">
    <property type="nucleotide sequence ID" value="XM_017927567.1"/>
</dbReference>
<dbReference type="PANTHER" id="PTHR46392">
    <property type="entry name" value="DUAL SERINE/THREONINE AND TYROSINE PROTEIN KINASE"/>
    <property type="match status" value="1"/>
</dbReference>
<evidence type="ECO:0000256" key="6">
    <source>
        <dbReference type="ARBA" id="ARBA00022741"/>
    </source>
</evidence>